<keyword evidence="2" id="KW-1185">Reference proteome</keyword>
<reference evidence="3" key="1">
    <citation type="submission" date="2022-11" db="UniProtKB">
        <authorList>
            <consortium name="WormBaseParasite"/>
        </authorList>
    </citation>
    <scope>IDENTIFICATION</scope>
</reference>
<organism evidence="2 3">
    <name type="scientific">Plectus sambesii</name>
    <dbReference type="NCBI Taxonomy" id="2011161"/>
    <lineage>
        <taxon>Eukaryota</taxon>
        <taxon>Metazoa</taxon>
        <taxon>Ecdysozoa</taxon>
        <taxon>Nematoda</taxon>
        <taxon>Chromadorea</taxon>
        <taxon>Plectida</taxon>
        <taxon>Plectina</taxon>
        <taxon>Plectoidea</taxon>
        <taxon>Plectidae</taxon>
        <taxon>Plectus</taxon>
    </lineage>
</organism>
<dbReference type="AlphaFoldDB" id="A0A914V0S8"/>
<name>A0A914V0S8_9BILA</name>
<evidence type="ECO:0000313" key="2">
    <source>
        <dbReference type="Proteomes" id="UP000887566"/>
    </source>
</evidence>
<feature type="region of interest" description="Disordered" evidence="1">
    <location>
        <begin position="59"/>
        <end position="114"/>
    </location>
</feature>
<proteinExistence type="predicted"/>
<protein>
    <submittedName>
        <fullName evidence="3">Uncharacterized protein</fullName>
    </submittedName>
</protein>
<evidence type="ECO:0000256" key="1">
    <source>
        <dbReference type="SAM" id="MobiDB-lite"/>
    </source>
</evidence>
<feature type="compositionally biased region" description="Basic and acidic residues" evidence="1">
    <location>
        <begin position="99"/>
        <end position="114"/>
    </location>
</feature>
<evidence type="ECO:0000313" key="3">
    <source>
        <dbReference type="WBParaSite" id="PSAMB.scaffold1423size31675.g13084.t1"/>
    </source>
</evidence>
<dbReference type="Proteomes" id="UP000887566">
    <property type="component" value="Unplaced"/>
</dbReference>
<sequence>MLRGDQRRIARYVQCLHVLPSTITAILTPINLEAEEWKRRSTRPSRMVNVLLEGVDEKRRGQESRAAFKGWQTRSDSVESSREIGGGVTAGDSNSIRTNEPDGSRIDRSTRQFP</sequence>
<dbReference type="WBParaSite" id="PSAMB.scaffold1423size31675.g13084.t1">
    <property type="protein sequence ID" value="PSAMB.scaffold1423size31675.g13084.t1"/>
    <property type="gene ID" value="PSAMB.scaffold1423size31675.g13084"/>
</dbReference>
<accession>A0A914V0S8</accession>